<dbReference type="PROSITE" id="PS51186">
    <property type="entry name" value="GNAT"/>
    <property type="match status" value="1"/>
</dbReference>
<dbReference type="InterPro" id="IPR000182">
    <property type="entry name" value="GNAT_dom"/>
</dbReference>
<evidence type="ECO:0000259" key="1">
    <source>
        <dbReference type="PROSITE" id="PS51186"/>
    </source>
</evidence>
<dbReference type="GeneID" id="92946412"/>
<dbReference type="EMBL" id="BKBC01000108">
    <property type="protein sequence ID" value="GEQ23389.1"/>
    <property type="molecule type" value="Genomic_DNA"/>
</dbReference>
<dbReference type="Gene3D" id="3.40.630.30">
    <property type="match status" value="1"/>
</dbReference>
<gene>
    <name evidence="2" type="ORF">CBU02nite_38950</name>
    <name evidence="3" type="ORF">FF104_19520</name>
</gene>
<name>A0A0Q0TWP3_CLOBU</name>
<feature type="domain" description="N-acetyltransferase" evidence="1">
    <location>
        <begin position="10"/>
        <end position="166"/>
    </location>
</feature>
<accession>A0A0Q0TWP3</accession>
<reference evidence="2 4" key="2">
    <citation type="submission" date="2019-07" db="EMBL/GenBank/DDBJ databases">
        <title>Whole genome shotgun sequence of Clostridium butyricum NBRC 3858.</title>
        <authorList>
            <person name="Hosoyama A."/>
            <person name="Uohara A."/>
            <person name="Ohji S."/>
            <person name="Ichikawa N."/>
        </authorList>
    </citation>
    <scope>NUCLEOTIDE SEQUENCE [LARGE SCALE GENOMIC DNA]</scope>
    <source>
        <strain evidence="2 4">NBRC 3858</strain>
    </source>
</reference>
<evidence type="ECO:0000313" key="4">
    <source>
        <dbReference type="Proteomes" id="UP000321089"/>
    </source>
</evidence>
<dbReference type="Proteomes" id="UP000515243">
    <property type="component" value="Chromosome 2"/>
</dbReference>
<dbReference type="InterPro" id="IPR016181">
    <property type="entry name" value="Acyl_CoA_acyltransferase"/>
</dbReference>
<evidence type="ECO:0000313" key="3">
    <source>
        <dbReference type="EMBL" id="QMW93106.1"/>
    </source>
</evidence>
<reference evidence="3 5" key="1">
    <citation type="submission" date="2019-05" db="EMBL/GenBank/DDBJ databases">
        <authorList>
            <person name="Schori C."/>
            <person name="Ahrens C."/>
        </authorList>
    </citation>
    <scope>NUCLEOTIDE SEQUENCE [LARGE SCALE GENOMIC DNA]</scope>
    <source>
        <strain evidence="3 5">DSM 10702</strain>
    </source>
</reference>
<keyword evidence="2" id="KW-0808">Transferase</keyword>
<evidence type="ECO:0000313" key="5">
    <source>
        <dbReference type="Proteomes" id="UP000515243"/>
    </source>
</evidence>
<dbReference type="Proteomes" id="UP000321089">
    <property type="component" value="Unassembled WGS sequence"/>
</dbReference>
<proteinExistence type="predicted"/>
<dbReference type="EMBL" id="CP040627">
    <property type="protein sequence ID" value="QMW93106.1"/>
    <property type="molecule type" value="Genomic_DNA"/>
</dbReference>
<dbReference type="SUPFAM" id="SSF55729">
    <property type="entry name" value="Acyl-CoA N-acyltransferases (Nat)"/>
    <property type="match status" value="1"/>
</dbReference>
<dbReference type="GO" id="GO:0016747">
    <property type="term" value="F:acyltransferase activity, transferring groups other than amino-acyl groups"/>
    <property type="evidence" value="ECO:0007669"/>
    <property type="project" value="InterPro"/>
</dbReference>
<dbReference type="Pfam" id="PF00583">
    <property type="entry name" value="Acetyltransf_1"/>
    <property type="match status" value="1"/>
</dbReference>
<sequence>MNISELSLKYQIRKLDDKDIDLIYTLSIGNPKFYKYCPPYVTKESIHEDMNMLPPNKSKEDKFYIGFFDNHILVAVMDLIINFPDNKTAFIGLFMMEQEYQGKGIGSNIIEECATYLKALGFKYIRLAYANGNSQSEAFWLKNSFYKTGDEFEKEGYTAVLMQREL</sequence>
<evidence type="ECO:0000313" key="2">
    <source>
        <dbReference type="EMBL" id="GEQ23389.1"/>
    </source>
</evidence>
<protein>
    <submittedName>
        <fullName evidence="2 3">N-acetyltransferase</fullName>
    </submittedName>
</protein>
<dbReference type="CDD" id="cd04301">
    <property type="entry name" value="NAT_SF"/>
    <property type="match status" value="1"/>
</dbReference>
<organism evidence="2 4">
    <name type="scientific">Clostridium butyricum</name>
    <dbReference type="NCBI Taxonomy" id="1492"/>
    <lineage>
        <taxon>Bacteria</taxon>
        <taxon>Bacillati</taxon>
        <taxon>Bacillota</taxon>
        <taxon>Clostridia</taxon>
        <taxon>Eubacteriales</taxon>
        <taxon>Clostridiaceae</taxon>
        <taxon>Clostridium</taxon>
    </lineage>
</organism>
<dbReference type="AlphaFoldDB" id="A0A0Q0TWP3"/>
<dbReference type="RefSeq" id="WP_002581406.1">
    <property type="nucleotide sequence ID" value="NZ_AP019717.1"/>
</dbReference>